<reference evidence="1 2" key="1">
    <citation type="submission" date="2023-02" db="EMBL/GenBank/DDBJ databases">
        <title>LHISI_Scaffold_Assembly.</title>
        <authorList>
            <person name="Stuart O.P."/>
            <person name="Cleave R."/>
            <person name="Magrath M.J.L."/>
            <person name="Mikheyev A.S."/>
        </authorList>
    </citation>
    <scope>NUCLEOTIDE SEQUENCE [LARGE SCALE GENOMIC DNA]</scope>
    <source>
        <strain evidence="1">Daus_M_001</strain>
        <tissue evidence="1">Leg muscle</tissue>
    </source>
</reference>
<evidence type="ECO:0000313" key="2">
    <source>
        <dbReference type="Proteomes" id="UP001159363"/>
    </source>
</evidence>
<evidence type="ECO:0000313" key="1">
    <source>
        <dbReference type="EMBL" id="KAJ8885526.1"/>
    </source>
</evidence>
<name>A0ABQ9HMC3_9NEOP</name>
<comment type="caution">
    <text evidence="1">The sequence shown here is derived from an EMBL/GenBank/DDBJ whole genome shotgun (WGS) entry which is preliminary data.</text>
</comment>
<keyword evidence="2" id="KW-1185">Reference proteome</keyword>
<sequence length="71" mass="8166">MKDMCFTWRNKQVFTSPYHPYPNLVERMQRGWDSNLACLNVALSSVVQESIHQSPSVVLFGSEIPHAFLNL</sequence>
<gene>
    <name evidence="1" type="ORF">PR048_011724</name>
</gene>
<dbReference type="Proteomes" id="UP001159363">
    <property type="component" value="Chromosome X"/>
</dbReference>
<organism evidence="1 2">
    <name type="scientific">Dryococelus australis</name>
    <dbReference type="NCBI Taxonomy" id="614101"/>
    <lineage>
        <taxon>Eukaryota</taxon>
        <taxon>Metazoa</taxon>
        <taxon>Ecdysozoa</taxon>
        <taxon>Arthropoda</taxon>
        <taxon>Hexapoda</taxon>
        <taxon>Insecta</taxon>
        <taxon>Pterygota</taxon>
        <taxon>Neoptera</taxon>
        <taxon>Polyneoptera</taxon>
        <taxon>Phasmatodea</taxon>
        <taxon>Verophasmatodea</taxon>
        <taxon>Anareolatae</taxon>
        <taxon>Phasmatidae</taxon>
        <taxon>Eurycanthinae</taxon>
        <taxon>Dryococelus</taxon>
    </lineage>
</organism>
<protein>
    <submittedName>
        <fullName evidence="1">Uncharacterized protein</fullName>
    </submittedName>
</protein>
<accession>A0ABQ9HMC3</accession>
<proteinExistence type="predicted"/>
<dbReference type="EMBL" id="JARBHB010000004">
    <property type="protein sequence ID" value="KAJ8885526.1"/>
    <property type="molecule type" value="Genomic_DNA"/>
</dbReference>